<evidence type="ECO:0000256" key="1">
    <source>
        <dbReference type="SAM" id="MobiDB-lite"/>
    </source>
</evidence>
<organism evidence="3 4">
    <name type="scientific">Letharia lupina</name>
    <dbReference type="NCBI Taxonomy" id="560253"/>
    <lineage>
        <taxon>Eukaryota</taxon>
        <taxon>Fungi</taxon>
        <taxon>Dikarya</taxon>
        <taxon>Ascomycota</taxon>
        <taxon>Pezizomycotina</taxon>
        <taxon>Lecanoromycetes</taxon>
        <taxon>OSLEUM clade</taxon>
        <taxon>Lecanoromycetidae</taxon>
        <taxon>Lecanorales</taxon>
        <taxon>Lecanorineae</taxon>
        <taxon>Parmeliaceae</taxon>
        <taxon>Letharia</taxon>
    </lineage>
</organism>
<evidence type="ECO:0000313" key="4">
    <source>
        <dbReference type="Proteomes" id="UP000593566"/>
    </source>
</evidence>
<gene>
    <name evidence="3" type="ORF">HO133_001164</name>
</gene>
<keyword evidence="2" id="KW-0732">Signal</keyword>
<dbReference type="AlphaFoldDB" id="A0A8H6FBT1"/>
<feature type="region of interest" description="Disordered" evidence="1">
    <location>
        <begin position="215"/>
        <end position="263"/>
    </location>
</feature>
<protein>
    <submittedName>
        <fullName evidence="3">Uncharacterized protein</fullName>
    </submittedName>
</protein>
<name>A0A8H6FBT1_9LECA</name>
<feature type="signal peptide" evidence="2">
    <location>
        <begin position="1"/>
        <end position="20"/>
    </location>
</feature>
<evidence type="ECO:0000313" key="3">
    <source>
        <dbReference type="EMBL" id="KAF6222078.1"/>
    </source>
</evidence>
<sequence>MDFFGIWVPILLVLINPASLAYPSNTRSQSLSLTNDVSLGAVSQINLTNSVQDYPVYPTTCFPRPSRGRHVPQPDLMNVISDCSWIINEILLQQDGLLFQDLLFNYRSFKDQSGKWYLSRWHRDRCVIIVACVEKHQEQTLQLFNVVLAANKILKECIQDQQILAGGTTAIGSPNNSFYVGVLGLQDSDAARQSNISLLSDLDLSEGDIQRSVLRTTSNSESSIGEYEVNDSTISPAPSVSVEKRASVPPQGSSPSTGRQSMVPEGALSTSNLVLASTNLSGSIEAPPSYPVTCFNPYSIQLKPAAVEDCQFVINQIILRYPNPMFLQTFGYTASADINLSLPRNQKWIFGQCAIFVKNPDMTRTDTFRMVDVAYTAHEIMTKCVVGVKYPVGGTADVGSTADNFYVAVGGVRVTDAANVSIMHPFARRRPRFTDCGAAIRLLPSNHIIGNFHNAGADDQFRLPVQKTYNSCTVEVKIQSGFSDDTSTWLGVGAAATQLNMACVNTFSFPVKIGGWTTTGSVERITVILRYAGMRSGLEAL</sequence>
<evidence type="ECO:0000256" key="2">
    <source>
        <dbReference type="SAM" id="SignalP"/>
    </source>
</evidence>
<reference evidence="3 4" key="1">
    <citation type="journal article" date="2020" name="Genomics">
        <title>Complete, high-quality genomes from long-read metagenomic sequencing of two wolf lichen thalli reveals enigmatic genome architecture.</title>
        <authorList>
            <person name="McKenzie S.K."/>
            <person name="Walston R.F."/>
            <person name="Allen J.L."/>
        </authorList>
    </citation>
    <scope>NUCLEOTIDE SEQUENCE [LARGE SCALE GENOMIC DNA]</scope>
    <source>
        <strain evidence="3">WasteWater1</strain>
    </source>
</reference>
<dbReference type="EMBL" id="JACCJB010000012">
    <property type="protein sequence ID" value="KAF6222078.1"/>
    <property type="molecule type" value="Genomic_DNA"/>
</dbReference>
<dbReference type="Proteomes" id="UP000593566">
    <property type="component" value="Unassembled WGS sequence"/>
</dbReference>
<feature type="chain" id="PRO_5034470755" evidence="2">
    <location>
        <begin position="21"/>
        <end position="541"/>
    </location>
</feature>
<proteinExistence type="predicted"/>
<comment type="caution">
    <text evidence="3">The sequence shown here is derived from an EMBL/GenBank/DDBJ whole genome shotgun (WGS) entry which is preliminary data.</text>
</comment>
<dbReference type="RefSeq" id="XP_037151513.1">
    <property type="nucleotide sequence ID" value="XM_037292094.1"/>
</dbReference>
<keyword evidence="4" id="KW-1185">Reference proteome</keyword>
<accession>A0A8H6FBT1</accession>
<feature type="compositionally biased region" description="Polar residues" evidence="1">
    <location>
        <begin position="250"/>
        <end position="260"/>
    </location>
</feature>
<dbReference type="GeneID" id="59329580"/>